<sequence>MVEKIKIGWKEYGIQCVESSNVLMNGGMECYGEILHDKCLIRLNVSNTEDQMRATVVHEILHGIENMYGIDLGEEVVTKLGNALYTLVKDNPKLIGGLISPQ</sequence>
<name>A0AA42DJD6_9FIRM</name>
<protein>
    <submittedName>
        <fullName evidence="1">Uncharacterized protein</fullName>
    </submittedName>
</protein>
<evidence type="ECO:0000313" key="2">
    <source>
        <dbReference type="Proteomes" id="UP001169242"/>
    </source>
</evidence>
<accession>A0AA42DJD6</accession>
<keyword evidence="2" id="KW-1185">Reference proteome</keyword>
<dbReference type="Proteomes" id="UP001169242">
    <property type="component" value="Unassembled WGS sequence"/>
</dbReference>
<comment type="caution">
    <text evidence="1">The sequence shown here is derived from an EMBL/GenBank/DDBJ whole genome shotgun (WGS) entry which is preliminary data.</text>
</comment>
<gene>
    <name evidence="1" type="ORF">PBV87_00840</name>
</gene>
<dbReference type="RefSeq" id="WP_271010800.1">
    <property type="nucleotide sequence ID" value="NZ_JAQIFT010000007.1"/>
</dbReference>
<evidence type="ECO:0000313" key="1">
    <source>
        <dbReference type="EMBL" id="MDA3730059.1"/>
    </source>
</evidence>
<dbReference type="AlphaFoldDB" id="A0AA42DJD6"/>
<reference evidence="1" key="1">
    <citation type="journal article" date="2023" name="Int. J. Syst. Evol. Microbiol.">
        <title>&lt;i&gt;Holtiella tumoricola&lt;/i&gt; gen. nov. sp. nov., isolated from a human clinical sample.</title>
        <authorList>
            <person name="Allen-Vercoe E."/>
            <person name="Daigneault M.C."/>
            <person name="Vancuren S.J."/>
            <person name="Cochrane K."/>
            <person name="O'Neal L.L."/>
            <person name="Sankaranarayanan K."/>
            <person name="Lawson P.A."/>
        </authorList>
    </citation>
    <scope>NUCLEOTIDE SEQUENCE</scope>
    <source>
        <strain evidence="1">CC70A</strain>
    </source>
</reference>
<dbReference type="EMBL" id="JAQIFT010000007">
    <property type="protein sequence ID" value="MDA3730059.1"/>
    <property type="molecule type" value="Genomic_DNA"/>
</dbReference>
<proteinExistence type="predicted"/>
<organism evidence="1 2">
    <name type="scientific">Holtiella tumoricola</name>
    <dbReference type="NCBI Taxonomy" id="3018743"/>
    <lineage>
        <taxon>Bacteria</taxon>
        <taxon>Bacillati</taxon>
        <taxon>Bacillota</taxon>
        <taxon>Clostridia</taxon>
        <taxon>Lachnospirales</taxon>
        <taxon>Cellulosilyticaceae</taxon>
        <taxon>Holtiella</taxon>
    </lineage>
</organism>